<dbReference type="InterPro" id="IPR043129">
    <property type="entry name" value="ATPase_NBD"/>
</dbReference>
<dbReference type="InterPro" id="IPR000600">
    <property type="entry name" value="ROK"/>
</dbReference>
<dbReference type="PANTHER" id="PTHR18964">
    <property type="entry name" value="ROK (REPRESSOR, ORF, KINASE) FAMILY"/>
    <property type="match status" value="1"/>
</dbReference>
<dbReference type="OrthoDB" id="9810372at2"/>
<keyword evidence="3" id="KW-1185">Reference proteome</keyword>
<dbReference type="CDD" id="cd23763">
    <property type="entry name" value="ASKHA_ATPase_ROK"/>
    <property type="match status" value="1"/>
</dbReference>
<protein>
    <submittedName>
        <fullName evidence="2">ROK family protein</fullName>
    </submittedName>
</protein>
<evidence type="ECO:0000313" key="3">
    <source>
        <dbReference type="Proteomes" id="UP000268623"/>
    </source>
</evidence>
<evidence type="ECO:0000313" key="2">
    <source>
        <dbReference type="EMBL" id="RNJ48644.1"/>
    </source>
</evidence>
<evidence type="ECO:0000256" key="1">
    <source>
        <dbReference type="ARBA" id="ARBA00006479"/>
    </source>
</evidence>
<dbReference type="Pfam" id="PF00480">
    <property type="entry name" value="ROK"/>
    <property type="match status" value="1"/>
</dbReference>
<dbReference type="EMBL" id="QWDD01000001">
    <property type="protein sequence ID" value="RNJ48644.1"/>
    <property type="molecule type" value="Genomic_DNA"/>
</dbReference>
<dbReference type="PANTHER" id="PTHR18964:SF149">
    <property type="entry name" value="BIFUNCTIONAL UDP-N-ACETYLGLUCOSAMINE 2-EPIMERASE_N-ACETYLMANNOSAMINE KINASE"/>
    <property type="match status" value="1"/>
</dbReference>
<comment type="similarity">
    <text evidence="1">Belongs to the ROK (NagC/XylR) family.</text>
</comment>
<reference evidence="2 3" key="1">
    <citation type="submission" date="2018-08" db="EMBL/GenBank/DDBJ databases">
        <title>Genome sequence of Methylocystis hirsuta CSC1, a methanotroph able to accumulate PHAs.</title>
        <authorList>
            <person name="Bordel S."/>
            <person name="Rodriguez E."/>
            <person name="Gancedo J."/>
            <person name="Munoz R."/>
        </authorList>
    </citation>
    <scope>NUCLEOTIDE SEQUENCE [LARGE SCALE GENOMIC DNA]</scope>
    <source>
        <strain evidence="2 3">CSC1</strain>
    </source>
</reference>
<accession>A0A3M9XKS9</accession>
<organism evidence="2 3">
    <name type="scientific">Methylocystis hirsuta</name>
    <dbReference type="NCBI Taxonomy" id="369798"/>
    <lineage>
        <taxon>Bacteria</taxon>
        <taxon>Pseudomonadati</taxon>
        <taxon>Pseudomonadota</taxon>
        <taxon>Alphaproteobacteria</taxon>
        <taxon>Hyphomicrobiales</taxon>
        <taxon>Methylocystaceae</taxon>
        <taxon>Methylocystis</taxon>
    </lineage>
</organism>
<dbReference type="AlphaFoldDB" id="A0A3M9XKS9"/>
<dbReference type="SUPFAM" id="SSF53067">
    <property type="entry name" value="Actin-like ATPase domain"/>
    <property type="match status" value="1"/>
</dbReference>
<gene>
    <name evidence="2" type="ORF">D1O30_02370</name>
</gene>
<sequence>MFSKMHVVIDIGGTKTRLAGAHDLGAFLEPVIVDTRQNYREALDVLYAAAVGASRGASIDGVAIGVPGVLSRDKRVLVHAPNLPKWNGAKIADDIESAVGAPTVLENDAALVGLGEATDGAGKGSAILAYITISTGVNGARIVDGQIDRATYGFEIGEQYLDDSARTFEELVSGRAIAARFNMPPRELGEDHPVWDELARLTARALHNAIAHWSPDRIVIGGSMMNEVGIPIDRIWTHLQALPRKNPALPEIVHATLGDFGGLWGGLARLRLAREQISLAPAGSIGQASV</sequence>
<comment type="caution">
    <text evidence="2">The sequence shown here is derived from an EMBL/GenBank/DDBJ whole genome shotgun (WGS) entry which is preliminary data.</text>
</comment>
<dbReference type="Proteomes" id="UP000268623">
    <property type="component" value="Unassembled WGS sequence"/>
</dbReference>
<proteinExistence type="inferred from homology"/>
<name>A0A3M9XKS9_9HYPH</name>
<dbReference type="Gene3D" id="3.30.420.40">
    <property type="match status" value="2"/>
</dbReference>